<evidence type="ECO:0008006" key="5">
    <source>
        <dbReference type="Google" id="ProtNLM"/>
    </source>
</evidence>
<dbReference type="PROSITE" id="PS51375">
    <property type="entry name" value="PPR"/>
    <property type="match status" value="3"/>
</dbReference>
<protein>
    <recommendedName>
        <fullName evidence="5">Pentatricopeptide repeat-containing protein</fullName>
    </recommendedName>
</protein>
<keyword evidence="1" id="KW-0677">Repeat</keyword>
<feature type="repeat" description="PPR" evidence="2">
    <location>
        <begin position="229"/>
        <end position="263"/>
    </location>
</feature>
<dbReference type="InterPro" id="IPR002885">
    <property type="entry name" value="PPR_rpt"/>
</dbReference>
<dbReference type="AlphaFoldDB" id="A0AAD4XRN0"/>
<evidence type="ECO:0000313" key="4">
    <source>
        <dbReference type="Proteomes" id="UP001202328"/>
    </source>
</evidence>
<name>A0AAD4XRN0_9MAGN</name>
<feature type="repeat" description="PPR" evidence="2">
    <location>
        <begin position="328"/>
        <end position="362"/>
    </location>
</feature>
<dbReference type="Pfam" id="PF01535">
    <property type="entry name" value="PPR"/>
    <property type="match status" value="3"/>
</dbReference>
<accession>A0AAD4XRN0</accession>
<dbReference type="Pfam" id="PF13041">
    <property type="entry name" value="PPR_2"/>
    <property type="match status" value="1"/>
</dbReference>
<dbReference type="Gene3D" id="1.25.40.10">
    <property type="entry name" value="Tetratricopeptide repeat domain"/>
    <property type="match status" value="3"/>
</dbReference>
<dbReference type="NCBIfam" id="TIGR00756">
    <property type="entry name" value="PPR"/>
    <property type="match status" value="2"/>
</dbReference>
<keyword evidence="4" id="KW-1185">Reference proteome</keyword>
<dbReference type="PANTHER" id="PTHR47926">
    <property type="entry name" value="PENTATRICOPEPTIDE REPEAT-CONTAINING PROTEIN"/>
    <property type="match status" value="1"/>
</dbReference>
<dbReference type="InterPro" id="IPR011990">
    <property type="entry name" value="TPR-like_helical_dom_sf"/>
</dbReference>
<organism evidence="3 4">
    <name type="scientific">Papaver atlanticum</name>
    <dbReference type="NCBI Taxonomy" id="357466"/>
    <lineage>
        <taxon>Eukaryota</taxon>
        <taxon>Viridiplantae</taxon>
        <taxon>Streptophyta</taxon>
        <taxon>Embryophyta</taxon>
        <taxon>Tracheophyta</taxon>
        <taxon>Spermatophyta</taxon>
        <taxon>Magnoliopsida</taxon>
        <taxon>Ranunculales</taxon>
        <taxon>Papaveraceae</taxon>
        <taxon>Papaveroideae</taxon>
        <taxon>Papaver</taxon>
    </lineage>
</organism>
<reference evidence="3" key="1">
    <citation type="submission" date="2022-04" db="EMBL/GenBank/DDBJ databases">
        <title>A functionally conserved STORR gene fusion in Papaver species that diverged 16.8 million years ago.</title>
        <authorList>
            <person name="Catania T."/>
        </authorList>
    </citation>
    <scope>NUCLEOTIDE SEQUENCE</scope>
    <source>
        <strain evidence="3">S-188037</strain>
    </source>
</reference>
<evidence type="ECO:0000313" key="3">
    <source>
        <dbReference type="EMBL" id="KAI3937498.1"/>
    </source>
</evidence>
<dbReference type="EMBL" id="JAJJMB010005771">
    <property type="protein sequence ID" value="KAI3937498.1"/>
    <property type="molecule type" value="Genomic_DNA"/>
</dbReference>
<dbReference type="InterPro" id="IPR046960">
    <property type="entry name" value="PPR_At4g14850-like_plant"/>
</dbReference>
<sequence>MKRNAISRPLSSLRQESVFDSYYNSYFNNSLKVPNPSNSSKPESTPPRPWKPIFIEYVPEEKPIVNTNYNQLLRCCTDLKSLLQIHAQLLVSGYKSDNLTDTHLVQNYSLFGKPDFARFVFNKMENPTTISYNSMIRGYTRMKQYRNAMLLYHKMLFMGVEPDRYTFVITLRACIEAYNVDIGFLIHEEMVKNGFDSDVFVVSALIEFYFKMGKIDAAEKVFENMPEPDVAVCNAMLKGYSLSVKPFEALRVFFKMQREGIEVNSESLLNLVPAVSKLASVRFCRAFHGVVTTRDFSRAVLNGLIDMYSKCGDVLSARAVFYRLCGRNDVSWGMVMEGFVSNGWFGEALGLFDCIKRERLKLNPVSAVSALLAAAEVGNVEKAREIHDYFLRAETVSDLRSLEKAREIQDYFVRLGIDSDVDRSSTSTSYRAGIDTDTYWSSPETSY</sequence>
<evidence type="ECO:0000256" key="1">
    <source>
        <dbReference type="ARBA" id="ARBA00022737"/>
    </source>
</evidence>
<evidence type="ECO:0000256" key="2">
    <source>
        <dbReference type="PROSITE-ProRule" id="PRU00708"/>
    </source>
</evidence>
<feature type="repeat" description="PPR" evidence="2">
    <location>
        <begin position="128"/>
        <end position="162"/>
    </location>
</feature>
<dbReference type="PANTHER" id="PTHR47926:SF359">
    <property type="entry name" value="PENTACOTRIPEPTIDE-REPEAT REGION OF PRORP DOMAIN-CONTAINING PROTEIN"/>
    <property type="match status" value="1"/>
</dbReference>
<dbReference type="GO" id="GO:0003723">
    <property type="term" value="F:RNA binding"/>
    <property type="evidence" value="ECO:0007669"/>
    <property type="project" value="InterPro"/>
</dbReference>
<dbReference type="Pfam" id="PF13812">
    <property type="entry name" value="PPR_3"/>
    <property type="match status" value="1"/>
</dbReference>
<proteinExistence type="predicted"/>
<comment type="caution">
    <text evidence="3">The sequence shown here is derived from an EMBL/GenBank/DDBJ whole genome shotgun (WGS) entry which is preliminary data.</text>
</comment>
<gene>
    <name evidence="3" type="ORF">MKW98_018797</name>
</gene>
<dbReference type="Proteomes" id="UP001202328">
    <property type="component" value="Unassembled WGS sequence"/>
</dbReference>
<dbReference type="GO" id="GO:0009451">
    <property type="term" value="P:RNA modification"/>
    <property type="evidence" value="ECO:0007669"/>
    <property type="project" value="InterPro"/>
</dbReference>